<dbReference type="Pfam" id="PF01555">
    <property type="entry name" value="N6_N4_Mtase"/>
    <property type="match status" value="1"/>
</dbReference>
<evidence type="ECO:0000313" key="4">
    <source>
        <dbReference type="EMBL" id="MBB4934382.1"/>
    </source>
</evidence>
<keyword evidence="1" id="KW-0489">Methyltransferase</keyword>
<gene>
    <name evidence="4" type="ORF">F4561_005202</name>
</gene>
<dbReference type="GO" id="GO:0003677">
    <property type="term" value="F:DNA binding"/>
    <property type="evidence" value="ECO:0007669"/>
    <property type="project" value="InterPro"/>
</dbReference>
<protein>
    <recommendedName>
        <fullName evidence="3">DNA methylase N-4/N-6 domain-containing protein</fullName>
    </recommendedName>
</protein>
<dbReference type="InterPro" id="IPR002941">
    <property type="entry name" value="DNA_methylase_N4/N6"/>
</dbReference>
<evidence type="ECO:0000256" key="2">
    <source>
        <dbReference type="ARBA" id="ARBA00022679"/>
    </source>
</evidence>
<dbReference type="RefSeq" id="WP_246437287.1">
    <property type="nucleotide sequence ID" value="NZ_JACHJT010000001.1"/>
</dbReference>
<keyword evidence="2" id="KW-0808">Transferase</keyword>
<dbReference type="Proteomes" id="UP000523007">
    <property type="component" value="Unassembled WGS sequence"/>
</dbReference>
<comment type="caution">
    <text evidence="4">The sequence shown here is derived from an EMBL/GenBank/DDBJ whole genome shotgun (WGS) entry which is preliminary data.</text>
</comment>
<name>A0A7W7RLV2_9ACTN</name>
<evidence type="ECO:0000256" key="1">
    <source>
        <dbReference type="ARBA" id="ARBA00022603"/>
    </source>
</evidence>
<feature type="domain" description="DNA methylase N-4/N-6" evidence="3">
    <location>
        <begin position="41"/>
        <end position="90"/>
    </location>
</feature>
<dbReference type="SUPFAM" id="SSF53335">
    <property type="entry name" value="S-adenosyl-L-methionine-dependent methyltransferases"/>
    <property type="match status" value="1"/>
</dbReference>
<dbReference type="InterPro" id="IPR029063">
    <property type="entry name" value="SAM-dependent_MTases_sf"/>
</dbReference>
<dbReference type="GO" id="GO:0008170">
    <property type="term" value="F:N-methyltransferase activity"/>
    <property type="evidence" value="ECO:0007669"/>
    <property type="project" value="InterPro"/>
</dbReference>
<dbReference type="Gene3D" id="3.40.50.150">
    <property type="entry name" value="Vaccinia Virus protein VP39"/>
    <property type="match status" value="1"/>
</dbReference>
<dbReference type="GO" id="GO:0032259">
    <property type="term" value="P:methylation"/>
    <property type="evidence" value="ECO:0007669"/>
    <property type="project" value="UniProtKB-KW"/>
</dbReference>
<proteinExistence type="predicted"/>
<evidence type="ECO:0000313" key="5">
    <source>
        <dbReference type="Proteomes" id="UP000523007"/>
    </source>
</evidence>
<reference evidence="4 5" key="1">
    <citation type="submission" date="2020-08" db="EMBL/GenBank/DDBJ databases">
        <title>Sequencing the genomes of 1000 actinobacteria strains.</title>
        <authorList>
            <person name="Klenk H.-P."/>
        </authorList>
    </citation>
    <scope>NUCLEOTIDE SEQUENCE [LARGE SCALE GENOMIC DNA]</scope>
    <source>
        <strain evidence="4 5">DSM 102030</strain>
    </source>
</reference>
<keyword evidence="5" id="KW-1185">Reference proteome</keyword>
<accession>A0A7W7RLV2</accession>
<dbReference type="EMBL" id="JACHJT010000001">
    <property type="protein sequence ID" value="MBB4934382.1"/>
    <property type="molecule type" value="Genomic_DNA"/>
</dbReference>
<dbReference type="AlphaFoldDB" id="A0A7W7RLV2"/>
<evidence type="ECO:0000259" key="3">
    <source>
        <dbReference type="Pfam" id="PF01555"/>
    </source>
</evidence>
<organism evidence="4 5">
    <name type="scientific">Lipingzhangella halophila</name>
    <dbReference type="NCBI Taxonomy" id="1783352"/>
    <lineage>
        <taxon>Bacteria</taxon>
        <taxon>Bacillati</taxon>
        <taxon>Actinomycetota</taxon>
        <taxon>Actinomycetes</taxon>
        <taxon>Streptosporangiales</taxon>
        <taxon>Nocardiopsidaceae</taxon>
        <taxon>Lipingzhangella</taxon>
    </lineage>
</organism>
<sequence>MATPDPHGPPLAVWPTAQQALADQRAQYPDLPPVAFPVMAPALAQRLVTELSQPGDLVADLMCGSGTVCVEALDLERHVLAVDCEPACVAQTRDTLDARPQAPALVEQLWQADAREAGDLLVGYRGCCDLIVIAPPAPATGSRSTDSLQPANLARLDPEAHDGAMVDVLAACAVLLRPGGCLAVLTQYSPRWAGRLLDPLPRTVSAAAEAGLEYHQHIIVLTHPLRHGRIHARPAPPRRITVSSTAAVATLHSNAHANICLFRKPFPSAPEVGEGLNQ</sequence>